<keyword evidence="3" id="KW-1185">Reference proteome</keyword>
<organism evidence="2 3">
    <name type="scientific">Mycena albidolilacea</name>
    <dbReference type="NCBI Taxonomy" id="1033008"/>
    <lineage>
        <taxon>Eukaryota</taxon>
        <taxon>Fungi</taxon>
        <taxon>Dikarya</taxon>
        <taxon>Basidiomycota</taxon>
        <taxon>Agaricomycotina</taxon>
        <taxon>Agaricomycetes</taxon>
        <taxon>Agaricomycetidae</taxon>
        <taxon>Agaricales</taxon>
        <taxon>Marasmiineae</taxon>
        <taxon>Mycenaceae</taxon>
        <taxon>Mycena</taxon>
    </lineage>
</organism>
<reference evidence="2" key="1">
    <citation type="submission" date="2023-03" db="EMBL/GenBank/DDBJ databases">
        <title>Massive genome expansion in bonnet fungi (Mycena s.s.) driven by repeated elements and novel gene families across ecological guilds.</title>
        <authorList>
            <consortium name="Lawrence Berkeley National Laboratory"/>
            <person name="Harder C.B."/>
            <person name="Miyauchi S."/>
            <person name="Viragh M."/>
            <person name="Kuo A."/>
            <person name="Thoen E."/>
            <person name="Andreopoulos B."/>
            <person name="Lu D."/>
            <person name="Skrede I."/>
            <person name="Drula E."/>
            <person name="Henrissat B."/>
            <person name="Morin E."/>
            <person name="Kohler A."/>
            <person name="Barry K."/>
            <person name="LaButti K."/>
            <person name="Morin E."/>
            <person name="Salamov A."/>
            <person name="Lipzen A."/>
            <person name="Mereny Z."/>
            <person name="Hegedus B."/>
            <person name="Baldrian P."/>
            <person name="Stursova M."/>
            <person name="Weitz H."/>
            <person name="Taylor A."/>
            <person name="Grigoriev I.V."/>
            <person name="Nagy L.G."/>
            <person name="Martin F."/>
            <person name="Kauserud H."/>
        </authorList>
    </citation>
    <scope>NUCLEOTIDE SEQUENCE</scope>
    <source>
        <strain evidence="2">CBHHK002</strain>
    </source>
</reference>
<dbReference type="Proteomes" id="UP001218218">
    <property type="component" value="Unassembled WGS sequence"/>
</dbReference>
<evidence type="ECO:0000256" key="1">
    <source>
        <dbReference type="SAM" id="MobiDB-lite"/>
    </source>
</evidence>
<dbReference type="EMBL" id="JARIHO010000036">
    <property type="protein sequence ID" value="KAJ7330883.1"/>
    <property type="molecule type" value="Genomic_DNA"/>
</dbReference>
<protein>
    <submittedName>
        <fullName evidence="2">Uncharacterized protein</fullName>
    </submittedName>
</protein>
<feature type="region of interest" description="Disordered" evidence="1">
    <location>
        <begin position="1"/>
        <end position="42"/>
    </location>
</feature>
<evidence type="ECO:0000313" key="3">
    <source>
        <dbReference type="Proteomes" id="UP001218218"/>
    </source>
</evidence>
<evidence type="ECO:0000313" key="2">
    <source>
        <dbReference type="EMBL" id="KAJ7330883.1"/>
    </source>
</evidence>
<sequence>MQGGVDDETPSTGRIPMSGRHGGDRDRRAELGFGAPPPTAARCRTPKWTRIEIRIDNRIDSEFRTLTSPNETWDPIERHINCLAHVINLATRKLISTYSKSPHFSSHDTTAHISDTSPGAARDPIGLVCAIAVKERSSSKRKQLFCEIQLRRSPVAAAKQMILDMKDVDTFAFEIPQEESGEKREKLEALRLKSDEWARVDLFPNLIACTEEAQHAFSSDLRSTLHLTIPALEKLHAQWKLASEEAKYSVFWPALEAAMEKVDEYYQKQRIQMHTFLRWV</sequence>
<feature type="compositionally biased region" description="Basic and acidic residues" evidence="1">
    <location>
        <begin position="21"/>
        <end position="30"/>
    </location>
</feature>
<accession>A0AAD7EJG2</accession>
<gene>
    <name evidence="2" type="ORF">DFH08DRAFT_814973</name>
</gene>
<comment type="caution">
    <text evidence="2">The sequence shown here is derived from an EMBL/GenBank/DDBJ whole genome shotgun (WGS) entry which is preliminary data.</text>
</comment>
<proteinExistence type="predicted"/>
<name>A0AAD7EJG2_9AGAR</name>
<dbReference type="AlphaFoldDB" id="A0AAD7EJG2"/>